<gene>
    <name evidence="3" type="ORF">Tci_055536</name>
</gene>
<dbReference type="Pfam" id="PF13966">
    <property type="entry name" value="zf-RVT"/>
    <property type="match status" value="1"/>
</dbReference>
<keyword evidence="3" id="KW-0695">RNA-directed DNA polymerase</keyword>
<evidence type="ECO:0000259" key="2">
    <source>
        <dbReference type="Pfam" id="PF13966"/>
    </source>
</evidence>
<keyword evidence="3" id="KW-0548">Nucleotidyltransferase</keyword>
<proteinExistence type="predicted"/>
<dbReference type="InterPro" id="IPR026960">
    <property type="entry name" value="RVT-Znf"/>
</dbReference>
<evidence type="ECO:0000313" key="3">
    <source>
        <dbReference type="EMBL" id="GEU83558.1"/>
    </source>
</evidence>
<reference evidence="3" key="1">
    <citation type="journal article" date="2019" name="Sci. Rep.">
        <title>Draft genome of Tanacetum cinerariifolium, the natural source of mosquito coil.</title>
        <authorList>
            <person name="Yamashiro T."/>
            <person name="Shiraishi A."/>
            <person name="Satake H."/>
            <person name="Nakayama K."/>
        </authorList>
    </citation>
    <scope>NUCLEOTIDE SEQUENCE</scope>
</reference>
<keyword evidence="3" id="KW-0808">Transferase</keyword>
<comment type="caution">
    <text evidence="3">The sequence shown here is derived from an EMBL/GenBank/DDBJ whole genome shotgun (WGS) entry which is preliminary data.</text>
</comment>
<feature type="compositionally biased region" description="Basic and acidic residues" evidence="1">
    <location>
        <begin position="14"/>
        <end position="28"/>
    </location>
</feature>
<dbReference type="GO" id="GO:0003964">
    <property type="term" value="F:RNA-directed DNA polymerase activity"/>
    <property type="evidence" value="ECO:0007669"/>
    <property type="project" value="UniProtKB-KW"/>
</dbReference>
<sequence>MVFLIVNVKGAHGLKTEPDRPKSNRTETDFGQNTRLKTEPKWSGPGWSCLVRSLVRSGLTRHNCWFFRKTEPDRPDRGPKLRKMMDRGLKIKNMMDQGPDQNRFGLVQSVRIGPIFWFGLRSVLLTHSQHSHLAIRETLVDGEWIVELLAVKSVFQKYFSTQFSSPVSHRICFVDQFINRLSFEQQADLERNVSNEEIKSTVWDCGTNKSPGPDCFTFELFRRYWKFLEHEIVATVKEFFASCTFLPGCLFSGILINNSLTISHFFFVDDAIFVRIGIRPEEVDAATTTMSYLIFTTLFVHPGVKVGDGALNSPSSLSKRSHWLDIIREVTGLRTKEIVTRWVKAMHIKINVFAWRVRLDKLPNWLNLSLKGIDISTIVCPLCHASVEYDSHIFFLSYDSSIIEETYALVRARGY</sequence>
<accession>A0A6L2NBK0</accession>
<evidence type="ECO:0000256" key="1">
    <source>
        <dbReference type="SAM" id="MobiDB-lite"/>
    </source>
</evidence>
<dbReference type="AlphaFoldDB" id="A0A6L2NBK0"/>
<name>A0A6L2NBK0_TANCI</name>
<dbReference type="EMBL" id="BKCJ010008705">
    <property type="protein sequence ID" value="GEU83558.1"/>
    <property type="molecule type" value="Genomic_DNA"/>
</dbReference>
<feature type="region of interest" description="Disordered" evidence="1">
    <location>
        <begin position="13"/>
        <end position="39"/>
    </location>
</feature>
<protein>
    <submittedName>
        <fullName evidence="3">RNA-directed DNA polymerase, eukaryota</fullName>
    </submittedName>
</protein>
<organism evidence="3">
    <name type="scientific">Tanacetum cinerariifolium</name>
    <name type="common">Dalmatian daisy</name>
    <name type="synonym">Chrysanthemum cinerariifolium</name>
    <dbReference type="NCBI Taxonomy" id="118510"/>
    <lineage>
        <taxon>Eukaryota</taxon>
        <taxon>Viridiplantae</taxon>
        <taxon>Streptophyta</taxon>
        <taxon>Embryophyta</taxon>
        <taxon>Tracheophyta</taxon>
        <taxon>Spermatophyta</taxon>
        <taxon>Magnoliopsida</taxon>
        <taxon>eudicotyledons</taxon>
        <taxon>Gunneridae</taxon>
        <taxon>Pentapetalae</taxon>
        <taxon>asterids</taxon>
        <taxon>campanulids</taxon>
        <taxon>Asterales</taxon>
        <taxon>Asteraceae</taxon>
        <taxon>Asteroideae</taxon>
        <taxon>Anthemideae</taxon>
        <taxon>Anthemidinae</taxon>
        <taxon>Tanacetum</taxon>
    </lineage>
</organism>
<feature type="domain" description="Reverse transcriptase zinc-binding" evidence="2">
    <location>
        <begin position="336"/>
        <end position="396"/>
    </location>
</feature>